<dbReference type="RefSeq" id="WP_209375259.1">
    <property type="nucleotide sequence ID" value="NZ_JAGIZA010000010.1"/>
</dbReference>
<keyword evidence="1" id="KW-0472">Membrane</keyword>
<accession>A0A940MYK8</accession>
<dbReference type="AlphaFoldDB" id="A0A940MYK8"/>
<organism evidence="2 3">
    <name type="scientific">Roseomonas indoligenes</name>
    <dbReference type="NCBI Taxonomy" id="2820811"/>
    <lineage>
        <taxon>Bacteria</taxon>
        <taxon>Pseudomonadati</taxon>
        <taxon>Pseudomonadota</taxon>
        <taxon>Alphaproteobacteria</taxon>
        <taxon>Acetobacterales</taxon>
        <taxon>Roseomonadaceae</taxon>
        <taxon>Roseomonas</taxon>
    </lineage>
</organism>
<keyword evidence="3" id="KW-1185">Reference proteome</keyword>
<sequence length="206" mass="22608">MTESWKELVTIPSLNALTMGILGFLAAWVMKHILDRTALPLFIDYLSRTTKKGAMIRATDVVRDFYWNLEMADNPKQLAVATHGTVLKTVVVGILSLLVVDALGRIADIAASLIGVCFCSLFVLILQMVHRNHMTLIRLTRGHVEAVKAESLARASKILRGAKIPDPEIAEILARLVASGEARHRQLLLLASDVRFSSPTTGVDVE</sequence>
<gene>
    <name evidence="2" type="ORF">J5Y10_17215</name>
</gene>
<dbReference type="EMBL" id="JAGIZA010000010">
    <property type="protein sequence ID" value="MBP0494526.1"/>
    <property type="molecule type" value="Genomic_DNA"/>
</dbReference>
<feature type="transmembrane region" description="Helical" evidence="1">
    <location>
        <begin position="78"/>
        <end position="100"/>
    </location>
</feature>
<proteinExistence type="predicted"/>
<evidence type="ECO:0000313" key="3">
    <source>
        <dbReference type="Proteomes" id="UP000677537"/>
    </source>
</evidence>
<feature type="transmembrane region" description="Helical" evidence="1">
    <location>
        <begin position="12"/>
        <end position="30"/>
    </location>
</feature>
<dbReference type="Proteomes" id="UP000677537">
    <property type="component" value="Unassembled WGS sequence"/>
</dbReference>
<evidence type="ECO:0000313" key="2">
    <source>
        <dbReference type="EMBL" id="MBP0494526.1"/>
    </source>
</evidence>
<keyword evidence="1" id="KW-1133">Transmembrane helix</keyword>
<comment type="caution">
    <text evidence="2">The sequence shown here is derived from an EMBL/GenBank/DDBJ whole genome shotgun (WGS) entry which is preliminary data.</text>
</comment>
<feature type="transmembrane region" description="Helical" evidence="1">
    <location>
        <begin position="106"/>
        <end position="129"/>
    </location>
</feature>
<name>A0A940MYK8_9PROT</name>
<keyword evidence="1" id="KW-0812">Transmembrane</keyword>
<evidence type="ECO:0000256" key="1">
    <source>
        <dbReference type="SAM" id="Phobius"/>
    </source>
</evidence>
<protein>
    <submittedName>
        <fullName evidence="2">Uncharacterized protein</fullName>
    </submittedName>
</protein>
<reference evidence="2" key="1">
    <citation type="submission" date="2021-03" db="EMBL/GenBank/DDBJ databases">
        <authorList>
            <person name="So Y."/>
        </authorList>
    </citation>
    <scope>NUCLEOTIDE SEQUENCE</scope>
    <source>
        <strain evidence="2">SG15</strain>
    </source>
</reference>